<proteinExistence type="inferred from homology"/>
<dbReference type="EMBL" id="JALJOU010000028">
    <property type="protein sequence ID" value="KAK9835371.1"/>
    <property type="molecule type" value="Genomic_DNA"/>
</dbReference>
<dbReference type="Pfam" id="PF00271">
    <property type="entry name" value="Helicase_C"/>
    <property type="match status" value="1"/>
</dbReference>
<dbReference type="InterPro" id="IPR001650">
    <property type="entry name" value="Helicase_C-like"/>
</dbReference>
<protein>
    <recommendedName>
        <fullName evidence="16">RNA helicase</fullName>
    </recommendedName>
</protein>
<evidence type="ECO:0008006" key="16">
    <source>
        <dbReference type="Google" id="ProtNLM"/>
    </source>
</evidence>
<feature type="region of interest" description="Disordered" evidence="10">
    <location>
        <begin position="957"/>
        <end position="977"/>
    </location>
</feature>
<dbReference type="SUPFAM" id="SSF82708">
    <property type="entry name" value="R3H domain"/>
    <property type="match status" value="1"/>
</dbReference>
<dbReference type="PANTHER" id="PTHR18934">
    <property type="entry name" value="ATP-DEPENDENT RNA HELICASE"/>
    <property type="match status" value="1"/>
</dbReference>
<dbReference type="SMART" id="SM00847">
    <property type="entry name" value="HA2"/>
    <property type="match status" value="1"/>
</dbReference>
<dbReference type="GO" id="GO:0005634">
    <property type="term" value="C:nucleus"/>
    <property type="evidence" value="ECO:0007669"/>
    <property type="project" value="UniProtKB-SubCell"/>
</dbReference>
<dbReference type="Gene3D" id="1.20.120.1080">
    <property type="match status" value="1"/>
</dbReference>
<evidence type="ECO:0000256" key="8">
    <source>
        <dbReference type="ARBA" id="ARBA00060772"/>
    </source>
</evidence>
<dbReference type="Gene3D" id="1.25.40.20">
    <property type="entry name" value="Ankyrin repeat-containing domain"/>
    <property type="match status" value="1"/>
</dbReference>
<dbReference type="InterPro" id="IPR001374">
    <property type="entry name" value="R3H_dom"/>
</dbReference>
<keyword evidence="3" id="KW-0378">Hydrolase</keyword>
<dbReference type="SUPFAM" id="SSF48403">
    <property type="entry name" value="Ankyrin repeat"/>
    <property type="match status" value="1"/>
</dbReference>
<feature type="repeat" description="ANK" evidence="9">
    <location>
        <begin position="452"/>
        <end position="484"/>
    </location>
</feature>
<evidence type="ECO:0000313" key="15">
    <source>
        <dbReference type="Proteomes" id="UP001445335"/>
    </source>
</evidence>
<evidence type="ECO:0000313" key="14">
    <source>
        <dbReference type="EMBL" id="KAK9835371.1"/>
    </source>
</evidence>
<dbReference type="Gene3D" id="3.30.1370.50">
    <property type="entry name" value="R3H-like domain"/>
    <property type="match status" value="1"/>
</dbReference>
<evidence type="ECO:0000256" key="9">
    <source>
        <dbReference type="PROSITE-ProRule" id="PRU00023"/>
    </source>
</evidence>
<dbReference type="FunFam" id="3.40.50.300:FF:000526">
    <property type="entry name" value="DExH-box ATP-dependent RNA helicase DExH3"/>
    <property type="match status" value="1"/>
</dbReference>
<dbReference type="SMART" id="SM00393">
    <property type="entry name" value="R3H"/>
    <property type="match status" value="1"/>
</dbReference>
<dbReference type="CDD" id="cd18791">
    <property type="entry name" value="SF2_C_RHA"/>
    <property type="match status" value="1"/>
</dbReference>
<feature type="compositionally biased region" description="Gly residues" evidence="10">
    <location>
        <begin position="132"/>
        <end position="163"/>
    </location>
</feature>
<evidence type="ECO:0000256" key="4">
    <source>
        <dbReference type="ARBA" id="ARBA00022806"/>
    </source>
</evidence>
<feature type="compositionally biased region" description="Low complexity" evidence="10">
    <location>
        <begin position="965"/>
        <end position="977"/>
    </location>
</feature>
<dbReference type="InterPro" id="IPR007502">
    <property type="entry name" value="Helicase-assoc_dom"/>
</dbReference>
<dbReference type="GO" id="GO:0005524">
    <property type="term" value="F:ATP binding"/>
    <property type="evidence" value="ECO:0007669"/>
    <property type="project" value="UniProtKB-KW"/>
</dbReference>
<accession>A0AAW1RPR9</accession>
<dbReference type="Pfam" id="PF01424">
    <property type="entry name" value="R3H"/>
    <property type="match status" value="1"/>
</dbReference>
<dbReference type="InterPro" id="IPR011545">
    <property type="entry name" value="DEAD/DEAH_box_helicase_dom"/>
</dbReference>
<sequence>MEGRRGGRGRGRSRGRIAPGQRPVSETQRISIAQQLGIFQRSNERELTFQAGLSNHDRAVVHSECRKYGFTSKSYGKGDRRQVKVRKPRTSGRAHKDVFDLTFKPQALDILQRHCQQHPLTPEERVDMESDGAGGLPRVDGGGTTSGGGGAGRSRRGGGGGGEAARFTPEQVATRHATWAARQATPEAAALAASRAALPIAAFREEILAAIDSNQVVLVAGETGCGKTTQVPQYLLEQAWAAGRGCRIMCTQPRRISAISIAERVAVERGERCGENVGYTIRLESSGGPASSLMFCTNGVLLRMLTHGEGLATVTHIIVDEIHERDRFADFLLVLVRRLLPAHPALRVLLMSATLHVELFSGYFDGCPVVRVPGFTHPVQDFYLEDVLALLDAPAPAEGSGGGRGRVEAAILQAFMHGQDADFDLLLEVTGAASLDDGDAGAPCINLAHPETGATPLMAAAGKGRLADAQALLASGADPLARARDGSTAADWAASFGHADVAEALREHAQAAQHAQSVAASALALSEYQAGADADEVDLELVQSLLEHICGEGHFARPGEAAPTLGAVLIFLPGWDEIMRLKDRLESSDEFGSGRYQVLPLHSMVPAADQRRVFVRPPRGMRKLVLATNIAETAVTIDDVVCVINSGRHKEKSYDPYTNVSTLQAAWVSKASERQRRGRAGRCQKGICFHLYSRARSAGLSGFQVPELQRSPLDELCLQVKLLEGRGFGETHVASFLEQAVEPPPAAAVANALRLLEAIGALEERTERLTVLGRHLAALPLPPRVGKMLLYGVLFGCLDPVLTVACCMAYRDPWVLPLAAGARQAAQAARAALAAGAGCGSDHLALVCAFNGWAAARAGGRGGERRYAAQHSVSGGTMAMVEGMRAQLLGELMARGFTASLASASRNAADAGLVRSVLAAGFYPQVGRLLPASDGAGRERKGAVILTAKQEKVRVHASSVNSGLSAPAAPQRRSQAPRPCPLMIFEEVTRTESQLGVRQCTAVNPHVLPLVAAHVRPQGRRTNDWDALGGSSDGGRDSDGGAPASGAANGRLAAIALGNGAGAGNGVTAGERLLEAEAPMGGSEDGSSSDEGEEDEADEGNEADEADGLDEERLPAAGGGHRGRGQRSWRGAGDEEGSETSSYGDAEHAKVVVDGWLTLRVPGDALSPLLCLRRRLAACFDAKVAHPREPLSAAQTDALRTAAALFSLEAGGAGSGASLGAPPHTACAFFNQRTTALVHTM</sequence>
<dbReference type="GO" id="GO:0003723">
    <property type="term" value="F:RNA binding"/>
    <property type="evidence" value="ECO:0007669"/>
    <property type="project" value="UniProtKB-KW"/>
</dbReference>
<dbReference type="InterPro" id="IPR002110">
    <property type="entry name" value="Ankyrin_rpt"/>
</dbReference>
<evidence type="ECO:0000259" key="12">
    <source>
        <dbReference type="PROSITE" id="PS51192"/>
    </source>
</evidence>
<dbReference type="Pfam" id="PF21010">
    <property type="entry name" value="HA2_C"/>
    <property type="match status" value="1"/>
</dbReference>
<dbReference type="InterPro" id="IPR014001">
    <property type="entry name" value="Helicase_ATP-bd"/>
</dbReference>
<dbReference type="SMART" id="SM00487">
    <property type="entry name" value="DEXDc"/>
    <property type="match status" value="1"/>
</dbReference>
<feature type="region of interest" description="Disordered" evidence="10">
    <location>
        <begin position="1019"/>
        <end position="1045"/>
    </location>
</feature>
<feature type="region of interest" description="Disordered" evidence="10">
    <location>
        <begin position="1"/>
        <end position="25"/>
    </location>
</feature>
<name>A0AAW1RPR9_9CHLO</name>
<feature type="domain" description="Helicase C-terminal" evidence="13">
    <location>
        <begin position="541"/>
        <end position="724"/>
    </location>
</feature>
<keyword evidence="5" id="KW-0067">ATP-binding</keyword>
<dbReference type="Pfam" id="PF12796">
    <property type="entry name" value="Ank_2"/>
    <property type="match status" value="1"/>
</dbReference>
<evidence type="ECO:0000256" key="1">
    <source>
        <dbReference type="ARBA" id="ARBA00004123"/>
    </source>
</evidence>
<feature type="region of interest" description="Disordered" evidence="10">
    <location>
        <begin position="123"/>
        <end position="165"/>
    </location>
</feature>
<dbReference type="InterPro" id="IPR011709">
    <property type="entry name" value="DEAD-box_helicase_OB_fold"/>
</dbReference>
<dbReference type="PROSITE" id="PS51194">
    <property type="entry name" value="HELICASE_CTER"/>
    <property type="match status" value="1"/>
</dbReference>
<dbReference type="PANTHER" id="PTHR18934:SF213">
    <property type="entry name" value="3'-5' RNA HELICASE YTHDC2"/>
    <property type="match status" value="1"/>
</dbReference>
<dbReference type="AlphaFoldDB" id="A0AAW1RPR9"/>
<dbReference type="PROSITE" id="PS51192">
    <property type="entry name" value="HELICASE_ATP_BIND_1"/>
    <property type="match status" value="1"/>
</dbReference>
<dbReference type="Pfam" id="PF00270">
    <property type="entry name" value="DEAD"/>
    <property type="match status" value="1"/>
</dbReference>
<dbReference type="SUPFAM" id="SSF52540">
    <property type="entry name" value="P-loop containing nucleoside triphosphate hydrolases"/>
    <property type="match status" value="2"/>
</dbReference>
<dbReference type="InterPro" id="IPR036867">
    <property type="entry name" value="R3H_dom_sf"/>
</dbReference>
<feature type="domain" description="R3H" evidence="11">
    <location>
        <begin position="26"/>
        <end position="89"/>
    </location>
</feature>
<gene>
    <name evidence="14" type="ORF">WJX81_005267</name>
</gene>
<feature type="region of interest" description="Disordered" evidence="10">
    <location>
        <begin position="1078"/>
        <end position="1143"/>
    </location>
</feature>
<dbReference type="InterPro" id="IPR048333">
    <property type="entry name" value="HA2_WH"/>
</dbReference>
<dbReference type="Pfam" id="PF04408">
    <property type="entry name" value="WHD_HA2"/>
    <property type="match status" value="1"/>
</dbReference>
<evidence type="ECO:0000256" key="10">
    <source>
        <dbReference type="SAM" id="MobiDB-lite"/>
    </source>
</evidence>
<dbReference type="Pfam" id="PF07717">
    <property type="entry name" value="OB_NTP_bind"/>
    <property type="match status" value="1"/>
</dbReference>
<dbReference type="InterPro" id="IPR036770">
    <property type="entry name" value="Ankyrin_rpt-contain_sf"/>
</dbReference>
<dbReference type="GO" id="GO:0003677">
    <property type="term" value="F:DNA binding"/>
    <property type="evidence" value="ECO:0007669"/>
    <property type="project" value="UniProtKB-ARBA"/>
</dbReference>
<keyword evidence="6" id="KW-0694">RNA-binding</keyword>
<evidence type="ECO:0000256" key="5">
    <source>
        <dbReference type="ARBA" id="ARBA00022840"/>
    </source>
</evidence>
<feature type="compositionally biased region" description="Basic residues" evidence="10">
    <location>
        <begin position="1"/>
        <end position="15"/>
    </location>
</feature>
<dbReference type="PROSITE" id="PS51061">
    <property type="entry name" value="R3H"/>
    <property type="match status" value="1"/>
</dbReference>
<keyword evidence="7" id="KW-0539">Nucleus</keyword>
<keyword evidence="9" id="KW-0040">ANK repeat</keyword>
<evidence type="ECO:0000259" key="11">
    <source>
        <dbReference type="PROSITE" id="PS51061"/>
    </source>
</evidence>
<dbReference type="Gene3D" id="3.40.50.300">
    <property type="entry name" value="P-loop containing nucleotide triphosphate hydrolases"/>
    <property type="match status" value="2"/>
</dbReference>
<comment type="similarity">
    <text evidence="8">Belongs to the DExH box helicase family.</text>
</comment>
<dbReference type="PROSITE" id="PS50297">
    <property type="entry name" value="ANK_REP_REGION"/>
    <property type="match status" value="1"/>
</dbReference>
<dbReference type="InterPro" id="IPR027417">
    <property type="entry name" value="P-loop_NTPase"/>
</dbReference>
<comment type="subcellular location">
    <subcellularLocation>
        <location evidence="1">Nucleus</location>
    </subcellularLocation>
</comment>
<feature type="compositionally biased region" description="Acidic residues" evidence="10">
    <location>
        <begin position="1087"/>
        <end position="1110"/>
    </location>
</feature>
<dbReference type="FunFam" id="3.30.1370.50:FF:000002">
    <property type="entry name" value="Immunoglobulin mu DNA-binding protein 2"/>
    <property type="match status" value="1"/>
</dbReference>
<keyword evidence="2" id="KW-0547">Nucleotide-binding</keyword>
<dbReference type="Proteomes" id="UP001445335">
    <property type="component" value="Unassembled WGS sequence"/>
</dbReference>
<organism evidence="14 15">
    <name type="scientific">Elliptochloris bilobata</name>
    <dbReference type="NCBI Taxonomy" id="381761"/>
    <lineage>
        <taxon>Eukaryota</taxon>
        <taxon>Viridiplantae</taxon>
        <taxon>Chlorophyta</taxon>
        <taxon>core chlorophytes</taxon>
        <taxon>Trebouxiophyceae</taxon>
        <taxon>Trebouxiophyceae incertae sedis</taxon>
        <taxon>Elliptochloris clade</taxon>
        <taxon>Elliptochloris</taxon>
    </lineage>
</organism>
<keyword evidence="15" id="KW-1185">Reference proteome</keyword>
<feature type="domain" description="Helicase ATP-binding" evidence="12">
    <location>
        <begin position="208"/>
        <end position="373"/>
    </location>
</feature>
<reference evidence="14 15" key="1">
    <citation type="journal article" date="2024" name="Nat. Commun.">
        <title>Phylogenomics reveals the evolutionary origins of lichenization in chlorophyte algae.</title>
        <authorList>
            <person name="Puginier C."/>
            <person name="Libourel C."/>
            <person name="Otte J."/>
            <person name="Skaloud P."/>
            <person name="Haon M."/>
            <person name="Grisel S."/>
            <person name="Petersen M."/>
            <person name="Berrin J.G."/>
            <person name="Delaux P.M."/>
            <person name="Dal Grande F."/>
            <person name="Keller J."/>
        </authorList>
    </citation>
    <scope>NUCLEOTIDE SEQUENCE [LARGE SCALE GENOMIC DNA]</scope>
    <source>
        <strain evidence="14 15">SAG 245.80</strain>
    </source>
</reference>
<evidence type="ECO:0000256" key="2">
    <source>
        <dbReference type="ARBA" id="ARBA00022741"/>
    </source>
</evidence>
<evidence type="ECO:0000256" key="3">
    <source>
        <dbReference type="ARBA" id="ARBA00022801"/>
    </source>
</evidence>
<dbReference type="GO" id="GO:0016787">
    <property type="term" value="F:hydrolase activity"/>
    <property type="evidence" value="ECO:0007669"/>
    <property type="project" value="UniProtKB-KW"/>
</dbReference>
<dbReference type="PROSITE" id="PS50088">
    <property type="entry name" value="ANK_REPEAT"/>
    <property type="match status" value="1"/>
</dbReference>
<dbReference type="CDD" id="cd17917">
    <property type="entry name" value="DEXHc_RHA-like"/>
    <property type="match status" value="1"/>
</dbReference>
<keyword evidence="4" id="KW-0347">Helicase</keyword>
<dbReference type="SMART" id="SM00248">
    <property type="entry name" value="ANK"/>
    <property type="match status" value="2"/>
</dbReference>
<evidence type="ECO:0000259" key="13">
    <source>
        <dbReference type="PROSITE" id="PS51194"/>
    </source>
</evidence>
<dbReference type="GO" id="GO:0004386">
    <property type="term" value="F:helicase activity"/>
    <property type="evidence" value="ECO:0007669"/>
    <property type="project" value="UniProtKB-KW"/>
</dbReference>
<comment type="caution">
    <text evidence="14">The sequence shown here is derived from an EMBL/GenBank/DDBJ whole genome shotgun (WGS) entry which is preliminary data.</text>
</comment>
<evidence type="ECO:0000256" key="7">
    <source>
        <dbReference type="ARBA" id="ARBA00023242"/>
    </source>
</evidence>
<evidence type="ECO:0000256" key="6">
    <source>
        <dbReference type="ARBA" id="ARBA00022884"/>
    </source>
</evidence>
<dbReference type="SMART" id="SM00490">
    <property type="entry name" value="HELICc"/>
    <property type="match status" value="1"/>
</dbReference>
<dbReference type="FunFam" id="1.20.120.1080:FF:000002">
    <property type="entry name" value="Putative ATP-dependent RNA helicase DHX36"/>
    <property type="match status" value="1"/>
</dbReference>